<dbReference type="EMBL" id="QQAH01000025">
    <property type="protein sequence ID" value="RDD79773.1"/>
    <property type="molecule type" value="Genomic_DNA"/>
</dbReference>
<evidence type="ECO:0000313" key="2">
    <source>
        <dbReference type="Proteomes" id="UP000253782"/>
    </source>
</evidence>
<proteinExistence type="predicted"/>
<evidence type="ECO:0000313" key="1">
    <source>
        <dbReference type="EMBL" id="RDD79773.1"/>
    </source>
</evidence>
<name>A0A369UHF9_9GAMM</name>
<gene>
    <name evidence="1" type="ORF">DVJ77_20565</name>
</gene>
<sequence>MAKTNSTVEQHPSAEFNPLSRYFLTEGTLVGPHEESLTTLTGMLTGVLTLVRILATSESFRELRDTNQYQEPEEMPFNPMTTEGLFMALHFLTERAEAVAGHLLTKQEKQER</sequence>
<dbReference type="RefSeq" id="WP_114847414.1">
    <property type="nucleotide sequence ID" value="NZ_JBHSPE010000013.1"/>
</dbReference>
<comment type="caution">
    <text evidence="1">The sequence shown here is derived from an EMBL/GenBank/DDBJ whole genome shotgun (WGS) entry which is preliminary data.</text>
</comment>
<keyword evidence="2" id="KW-1185">Reference proteome</keyword>
<accession>A0A369UHF9</accession>
<dbReference type="AlphaFoldDB" id="A0A369UHF9"/>
<protein>
    <submittedName>
        <fullName evidence="1">Uncharacterized protein</fullName>
    </submittedName>
</protein>
<reference evidence="1 2" key="1">
    <citation type="submission" date="2018-07" db="EMBL/GenBank/DDBJ databases">
        <title>Dyella tabacisoli L4-6T, whole genome shotgun sequence.</title>
        <authorList>
            <person name="Zhou X.-K."/>
            <person name="Li W.-J."/>
            <person name="Duan Y.-Q."/>
        </authorList>
    </citation>
    <scope>NUCLEOTIDE SEQUENCE [LARGE SCALE GENOMIC DNA]</scope>
    <source>
        <strain evidence="1 2">L4-6</strain>
    </source>
</reference>
<dbReference type="OrthoDB" id="5956281at2"/>
<organism evidence="1 2">
    <name type="scientific">Dyella tabacisoli</name>
    <dbReference type="NCBI Taxonomy" id="2282381"/>
    <lineage>
        <taxon>Bacteria</taxon>
        <taxon>Pseudomonadati</taxon>
        <taxon>Pseudomonadota</taxon>
        <taxon>Gammaproteobacteria</taxon>
        <taxon>Lysobacterales</taxon>
        <taxon>Rhodanobacteraceae</taxon>
        <taxon>Dyella</taxon>
    </lineage>
</organism>
<dbReference type="Proteomes" id="UP000253782">
    <property type="component" value="Unassembled WGS sequence"/>
</dbReference>